<dbReference type="AlphaFoldDB" id="A0A821QFY3"/>
<accession>A0A821QFY3</accession>
<evidence type="ECO:0000313" key="2">
    <source>
        <dbReference type="Proteomes" id="UP000663848"/>
    </source>
</evidence>
<comment type="caution">
    <text evidence="1">The sequence shown here is derived from an EMBL/GenBank/DDBJ whole genome shotgun (WGS) entry which is preliminary data.</text>
</comment>
<evidence type="ECO:0000313" key="1">
    <source>
        <dbReference type="EMBL" id="CAF4823985.1"/>
    </source>
</evidence>
<reference evidence="1" key="1">
    <citation type="submission" date="2021-02" db="EMBL/GenBank/DDBJ databases">
        <authorList>
            <person name="Nowell W R."/>
        </authorList>
    </citation>
    <scope>NUCLEOTIDE SEQUENCE</scope>
</reference>
<gene>
    <name evidence="1" type="ORF">QYT958_LOCUS25237</name>
</gene>
<dbReference type="EMBL" id="CAJOBR010005630">
    <property type="protein sequence ID" value="CAF4823985.1"/>
    <property type="molecule type" value="Genomic_DNA"/>
</dbReference>
<organism evidence="1 2">
    <name type="scientific">Rotaria socialis</name>
    <dbReference type="NCBI Taxonomy" id="392032"/>
    <lineage>
        <taxon>Eukaryota</taxon>
        <taxon>Metazoa</taxon>
        <taxon>Spiralia</taxon>
        <taxon>Gnathifera</taxon>
        <taxon>Rotifera</taxon>
        <taxon>Eurotatoria</taxon>
        <taxon>Bdelloidea</taxon>
        <taxon>Philodinida</taxon>
        <taxon>Philodinidae</taxon>
        <taxon>Rotaria</taxon>
    </lineage>
</organism>
<dbReference type="Proteomes" id="UP000663848">
    <property type="component" value="Unassembled WGS sequence"/>
</dbReference>
<name>A0A821QFY3_9BILA</name>
<proteinExistence type="predicted"/>
<protein>
    <submittedName>
        <fullName evidence="1">Uncharacterized protein</fullName>
    </submittedName>
</protein>
<sequence>MEQKLKNQQGTIDQLHVKNEEMKEECLNVIKKQIQLHMMQETFDSVYSNTLKIEENGLVVVLVGTHGHSEVRGRNSYSSGINRIKFQIEKMLSNQWISFGVLSQSTPMASNSYNSPPFYG</sequence>